<protein>
    <recommendedName>
        <fullName evidence="1">IQCH-like ATP-grasp domain-containing protein</fullName>
    </recommendedName>
</protein>
<gene>
    <name evidence="2" type="ORF">SteCoe_5237</name>
</gene>
<dbReference type="PANTHER" id="PTHR14465">
    <property type="entry name" value="IQ DOMAIN-CONTAINING PROTEIN H"/>
    <property type="match status" value="1"/>
</dbReference>
<dbReference type="InterPro" id="IPR027417">
    <property type="entry name" value="P-loop_NTPase"/>
</dbReference>
<dbReference type="SMART" id="SM00015">
    <property type="entry name" value="IQ"/>
    <property type="match status" value="2"/>
</dbReference>
<dbReference type="EMBL" id="MPUH01000069">
    <property type="protein sequence ID" value="OMJ92035.1"/>
    <property type="molecule type" value="Genomic_DNA"/>
</dbReference>
<dbReference type="CDD" id="cd23767">
    <property type="entry name" value="IQCD"/>
    <property type="match status" value="1"/>
</dbReference>
<dbReference type="OrthoDB" id="2117703at2759"/>
<dbReference type="InterPro" id="IPR038752">
    <property type="entry name" value="IQCH"/>
</dbReference>
<dbReference type="PROSITE" id="PS50096">
    <property type="entry name" value="IQ"/>
    <property type="match status" value="1"/>
</dbReference>
<dbReference type="Proteomes" id="UP000187209">
    <property type="component" value="Unassembled WGS sequence"/>
</dbReference>
<dbReference type="AlphaFoldDB" id="A0A1R2CSS8"/>
<dbReference type="Gene3D" id="1.20.5.190">
    <property type="match status" value="1"/>
</dbReference>
<keyword evidence="3" id="KW-1185">Reference proteome</keyword>
<sequence length="956" mass="107521">MILSIQEQLYTIKEHIKGLDTTYFPQLPGITNQIDKVQSGIKLQSEQLLQKLLTGETVQDLAQKPPLKKSTLSAAGELHIRPPKQVYISKARINKKSTSVKSRKRLEDEEVACITENDIGKGLFNLMNKGIIPKDVDLTPAFIRGAPPLTNKAAPIYPATMKPSQVFVRSEPQPAAAIKFDFTYSEPRKTYTNFMRQTKATTVEMTFGEKPREDINTRGYEELMDAFSSHLFIIRKGVTLDTTPEFISFQRTYAQLWGKIIPAIKALEAMLSTFAVPKAIADGKKLVDLIGKKVREEELLDCLVNKEEVREYIKIPRIQYQGELGRAKAAVKIQSTWRMFKARTAYKQLMFLMGKATTIQRAFRRFLLIKNTRKQAASQFKDKMAEWKLIQNKFRQDWPSLKSKKRTELHISSLSIDELRRLTMDKFLVRQNIQLSRIFTIQDPNVDIVLVCAFEMTPEVMGYYTKILELGNIQDVNSRLCIISPDLSREIPAHISTTRALLYSPSTISTLKNMLKHKTSYIVPGVMSKDEVELSVLLNIPVLGGDPYKTSLFSTKSGSKRILSAAEVPIPIGTSDIYDEKELLATLTRLIASNLFVDVWIFKIDNEFGGRGHASIDVSSFKIIKALRKAGEELSEETQEDLYNYLSLTIPKKIRIAMPAIYPSWKEYLKEFTRVGGVIEACPSVAPTKIQGVKVAFCILPDGSITLIGAYDKIEARKYVTGGFLFPQTSLPNMNLQMLASSIGSVLYEKDIIGNVTVDLVSFPDESGKSSHPLFWAVDLDCSLSDSASIMTFFDFLMEGSLDPVTGFYSLNLVPEDSLSSSSSFRYFLYLPYIHHPGLGKVLYKTFFYMCRVQGISFDLEDRKGTAFLLPDSLQSCVLGLISMANSPVQVLKLMAETLDFVGSQGGSGIAKTGFREESRDDNISFAEIVSMVKIGQKKLKPKPKRKDPSERLLVR</sequence>
<accession>A0A1R2CSS8</accession>
<reference evidence="2 3" key="1">
    <citation type="submission" date="2016-11" db="EMBL/GenBank/DDBJ databases">
        <title>The macronuclear genome of Stentor coeruleus: a giant cell with tiny introns.</title>
        <authorList>
            <person name="Slabodnick M."/>
            <person name="Ruby J.G."/>
            <person name="Reiff S.B."/>
            <person name="Swart E.C."/>
            <person name="Gosai S."/>
            <person name="Prabakaran S."/>
            <person name="Witkowska E."/>
            <person name="Larue G.E."/>
            <person name="Fisher S."/>
            <person name="Freeman R.M."/>
            <person name="Gunawardena J."/>
            <person name="Chu W."/>
            <person name="Stover N.A."/>
            <person name="Gregory B.D."/>
            <person name="Nowacki M."/>
            <person name="Derisi J."/>
            <person name="Roy S.W."/>
            <person name="Marshall W.F."/>
            <person name="Sood P."/>
        </authorList>
    </citation>
    <scope>NUCLEOTIDE SEQUENCE [LARGE SCALE GENOMIC DNA]</scope>
    <source>
        <strain evidence="2">WM001</strain>
    </source>
</reference>
<dbReference type="InterPro" id="IPR000048">
    <property type="entry name" value="IQ_motif_EF-hand-BS"/>
</dbReference>
<evidence type="ECO:0000259" key="1">
    <source>
        <dbReference type="Pfam" id="PF24923"/>
    </source>
</evidence>
<name>A0A1R2CSS8_9CILI</name>
<dbReference type="SUPFAM" id="SSF52540">
    <property type="entry name" value="P-loop containing nucleoside triphosphate hydrolases"/>
    <property type="match status" value="1"/>
</dbReference>
<feature type="domain" description="IQCH-like ATP-grasp" evidence="1">
    <location>
        <begin position="550"/>
        <end position="803"/>
    </location>
</feature>
<dbReference type="Pfam" id="PF00612">
    <property type="entry name" value="IQ"/>
    <property type="match status" value="1"/>
</dbReference>
<dbReference type="PANTHER" id="PTHR14465:SF0">
    <property type="entry name" value="IQ DOMAIN-CONTAINING PROTEIN H"/>
    <property type="match status" value="1"/>
</dbReference>
<evidence type="ECO:0000313" key="2">
    <source>
        <dbReference type="EMBL" id="OMJ92035.1"/>
    </source>
</evidence>
<dbReference type="Pfam" id="PF24923">
    <property type="entry name" value="ATP-grasp_IQCH"/>
    <property type="match status" value="1"/>
</dbReference>
<proteinExistence type="predicted"/>
<dbReference type="InterPro" id="IPR056855">
    <property type="entry name" value="ATP-grasp_IQCH"/>
</dbReference>
<evidence type="ECO:0000313" key="3">
    <source>
        <dbReference type="Proteomes" id="UP000187209"/>
    </source>
</evidence>
<comment type="caution">
    <text evidence="2">The sequence shown here is derived from an EMBL/GenBank/DDBJ whole genome shotgun (WGS) entry which is preliminary data.</text>
</comment>
<organism evidence="2 3">
    <name type="scientific">Stentor coeruleus</name>
    <dbReference type="NCBI Taxonomy" id="5963"/>
    <lineage>
        <taxon>Eukaryota</taxon>
        <taxon>Sar</taxon>
        <taxon>Alveolata</taxon>
        <taxon>Ciliophora</taxon>
        <taxon>Postciliodesmatophora</taxon>
        <taxon>Heterotrichea</taxon>
        <taxon>Heterotrichida</taxon>
        <taxon>Stentoridae</taxon>
        <taxon>Stentor</taxon>
    </lineage>
</organism>